<dbReference type="InterPro" id="IPR000219">
    <property type="entry name" value="DH_dom"/>
</dbReference>
<dbReference type="InParanoid" id="K0KMB8"/>
<sequence length="757" mass="86102">MVLLKSTIPDSSSSRPTTQSSIQSSNASLSRFNKRSKKDFVAVDRTPPVLRHSSDHCENADLLFGNAFDDDEDDDGSFFGPFSPLFPDMKNGFKGTNIQLGTNSGSLSDFLNDIPSSCVEIAYQKLSSGLLTGQSKDYLAFSDYTNSSQLTPCAINYNEFSPRSKAAFHRVKAIEEIIETEESYISCLKMLANTYLESLILKGNDGIPIRLIHGYTEVLISNHQNFLSELKSIFQLPYKHLQECDKTIHNDDNNELKSRINELVTCDSPLMAALVCKHITTSSISLFIYQEFSSLHDLVLKLINSKDSDPEFGLTLTKGYQNFLESTQIGNNRMDLSFQSLIQKPISRIAKYKLFLENLLKLTSIQEDPFCHSSIEDSLHKIDEQIKQINRYGLQEKFKANLLFESLIFNNKTLKFPVEYLGLPILSGSLHCSWVGKNRQIYSQILGAFLFKTHLVLAYIQKEYKFEVKFLIPLSVCKKIDINSNDDDDGNNNNSNMGGIMTNYKNSFKLIFEYNYTLIEVLCSTSDEFENKIWKDKLDILINHVNGPYKFDYSSSNSNDENGTYCSSIIPPFTLPLDAKINKFKSIRLKNDKNNIFNHCYFSDVIMINIELINDEENSIKYPYTYRSNSNENSSTTGMIIQFKEIEKARVEYLLQDLWSDELISNGLVKRKKTIKNKSNSTSRRYHQGSLRSLRSFGSRNLQTDDSINNDDDNTTSNKDSISRTTTRTTTSSKISIIRKTSIVFGSAFKSIINSDH</sequence>
<evidence type="ECO:0000259" key="2">
    <source>
        <dbReference type="PROSITE" id="PS50010"/>
    </source>
</evidence>
<dbReference type="AlphaFoldDB" id="K0KMB8"/>
<feature type="compositionally biased region" description="Low complexity" evidence="1">
    <location>
        <begin position="11"/>
        <end position="30"/>
    </location>
</feature>
<feature type="region of interest" description="Disordered" evidence="1">
    <location>
        <begin position="1"/>
        <end position="30"/>
    </location>
</feature>
<dbReference type="EMBL" id="CAIF01000108">
    <property type="protein sequence ID" value="CCH44131.1"/>
    <property type="molecule type" value="Genomic_DNA"/>
</dbReference>
<dbReference type="PANTHER" id="PTHR45818">
    <property type="entry name" value="PROTEIN VAV"/>
    <property type="match status" value="1"/>
</dbReference>
<name>K0KMB8_WICCF</name>
<feature type="region of interest" description="Disordered" evidence="1">
    <location>
        <begin position="701"/>
        <end position="730"/>
    </location>
</feature>
<dbReference type="GO" id="GO:0005737">
    <property type="term" value="C:cytoplasm"/>
    <property type="evidence" value="ECO:0007669"/>
    <property type="project" value="TreeGrafter"/>
</dbReference>
<organism evidence="3 4">
    <name type="scientific">Wickerhamomyces ciferrii (strain ATCC 14091 / BCRC 22168 / CBS 111 / JCM 3599 / NBRC 0793 / NRRL Y-1031 F-60-10)</name>
    <name type="common">Yeast</name>
    <name type="synonym">Pichia ciferrii</name>
    <dbReference type="NCBI Taxonomy" id="1206466"/>
    <lineage>
        <taxon>Eukaryota</taxon>
        <taxon>Fungi</taxon>
        <taxon>Dikarya</taxon>
        <taxon>Ascomycota</taxon>
        <taxon>Saccharomycotina</taxon>
        <taxon>Saccharomycetes</taxon>
        <taxon>Phaffomycetales</taxon>
        <taxon>Wickerhamomycetaceae</taxon>
        <taxon>Wickerhamomyces</taxon>
    </lineage>
</organism>
<dbReference type="InterPro" id="IPR035899">
    <property type="entry name" value="DBL_dom_sf"/>
</dbReference>
<dbReference type="Proteomes" id="UP000009328">
    <property type="component" value="Unassembled WGS sequence"/>
</dbReference>
<dbReference type="Pfam" id="PF00621">
    <property type="entry name" value="RhoGEF"/>
    <property type="match status" value="1"/>
</dbReference>
<dbReference type="eggNOG" id="ENOG502S5Z0">
    <property type="taxonomic scope" value="Eukaryota"/>
</dbReference>
<keyword evidence="4" id="KW-1185">Reference proteome</keyword>
<accession>K0KMB8</accession>
<dbReference type="PROSITE" id="PS50010">
    <property type="entry name" value="DH_2"/>
    <property type="match status" value="1"/>
</dbReference>
<dbReference type="HOGENOM" id="CLU_368106_0_0_1"/>
<proteinExistence type="predicted"/>
<dbReference type="GO" id="GO:0005085">
    <property type="term" value="F:guanyl-nucleotide exchange factor activity"/>
    <property type="evidence" value="ECO:0007669"/>
    <property type="project" value="InterPro"/>
</dbReference>
<dbReference type="SUPFAM" id="SSF48065">
    <property type="entry name" value="DBL homology domain (DH-domain)"/>
    <property type="match status" value="1"/>
</dbReference>
<reference evidence="3 4" key="1">
    <citation type="journal article" date="2012" name="Eukaryot. Cell">
        <title>Draft genome sequence of Wickerhamomyces ciferrii NRRL Y-1031 F-60-10.</title>
        <authorList>
            <person name="Schneider J."/>
            <person name="Andrea H."/>
            <person name="Blom J."/>
            <person name="Jaenicke S."/>
            <person name="Ruckert C."/>
            <person name="Schorsch C."/>
            <person name="Szczepanowski R."/>
            <person name="Farwick M."/>
            <person name="Goesmann A."/>
            <person name="Puhler A."/>
            <person name="Schaffer S."/>
            <person name="Tauch A."/>
            <person name="Kohler T."/>
            <person name="Brinkrolf K."/>
        </authorList>
    </citation>
    <scope>NUCLEOTIDE SEQUENCE [LARGE SCALE GENOMIC DNA]</scope>
    <source>
        <strain evidence="4">ATCC 14091 / BCRC 22168 / CBS 111 / JCM 3599 / NBRC 0793 / NRRL Y-1031 F-60-10</strain>
    </source>
</reference>
<dbReference type="SMART" id="SM00325">
    <property type="entry name" value="RhoGEF"/>
    <property type="match status" value="1"/>
</dbReference>
<feature type="compositionally biased region" description="Low complexity" evidence="1">
    <location>
        <begin position="715"/>
        <end position="730"/>
    </location>
</feature>
<feature type="domain" description="DH" evidence="2">
    <location>
        <begin position="169"/>
        <end position="392"/>
    </location>
</feature>
<protein>
    <submittedName>
        <fullName evidence="3">Rho guanine nucleotide exchange factor 9</fullName>
    </submittedName>
</protein>
<dbReference type="STRING" id="1206466.K0KMB8"/>
<evidence type="ECO:0000313" key="3">
    <source>
        <dbReference type="EMBL" id="CCH44131.1"/>
    </source>
</evidence>
<dbReference type="Gene3D" id="1.20.900.10">
    <property type="entry name" value="Dbl homology (DH) domain"/>
    <property type="match status" value="1"/>
</dbReference>
<dbReference type="PANTHER" id="PTHR45818:SF3">
    <property type="entry name" value="PROTEIN VAV"/>
    <property type="match status" value="1"/>
</dbReference>
<comment type="caution">
    <text evidence="3">The sequence shown here is derived from an EMBL/GenBank/DDBJ whole genome shotgun (WGS) entry which is preliminary data.</text>
</comment>
<evidence type="ECO:0000313" key="4">
    <source>
        <dbReference type="Proteomes" id="UP000009328"/>
    </source>
</evidence>
<evidence type="ECO:0000256" key="1">
    <source>
        <dbReference type="SAM" id="MobiDB-lite"/>
    </source>
</evidence>
<gene>
    <name evidence="3" type="ORF">BN7_3689</name>
</gene>